<organism evidence="1 2">
    <name type="scientific">Heterobasidion irregulare (strain TC 32-1)</name>
    <dbReference type="NCBI Taxonomy" id="747525"/>
    <lineage>
        <taxon>Eukaryota</taxon>
        <taxon>Fungi</taxon>
        <taxon>Dikarya</taxon>
        <taxon>Basidiomycota</taxon>
        <taxon>Agaricomycotina</taxon>
        <taxon>Agaricomycetes</taxon>
        <taxon>Russulales</taxon>
        <taxon>Bondarzewiaceae</taxon>
        <taxon>Heterobasidion</taxon>
        <taxon>Heterobasidion annosum species complex</taxon>
    </lineage>
</organism>
<evidence type="ECO:0000313" key="1">
    <source>
        <dbReference type="EMBL" id="ETW75144.1"/>
    </source>
</evidence>
<dbReference type="eggNOG" id="ENOG502T09R">
    <property type="taxonomic scope" value="Eukaryota"/>
</dbReference>
<accession>W4JNT3</accession>
<dbReference type="AlphaFoldDB" id="W4JNT3"/>
<dbReference type="KEGG" id="hir:HETIRDRAFT_430629"/>
<dbReference type="GeneID" id="20674469"/>
<dbReference type="InParanoid" id="W4JNT3"/>
<reference evidence="1 2" key="1">
    <citation type="journal article" date="2012" name="New Phytol.">
        <title>Insight into trade-off between wood decay and parasitism from the genome of a fungal forest pathogen.</title>
        <authorList>
            <person name="Olson A."/>
            <person name="Aerts A."/>
            <person name="Asiegbu F."/>
            <person name="Belbahri L."/>
            <person name="Bouzid O."/>
            <person name="Broberg A."/>
            <person name="Canback B."/>
            <person name="Coutinho P.M."/>
            <person name="Cullen D."/>
            <person name="Dalman K."/>
            <person name="Deflorio G."/>
            <person name="van Diepen L.T."/>
            <person name="Dunand C."/>
            <person name="Duplessis S."/>
            <person name="Durling M."/>
            <person name="Gonthier P."/>
            <person name="Grimwood J."/>
            <person name="Fossdal C.G."/>
            <person name="Hansson D."/>
            <person name="Henrissat B."/>
            <person name="Hietala A."/>
            <person name="Himmelstrand K."/>
            <person name="Hoffmeister D."/>
            <person name="Hogberg N."/>
            <person name="James T.Y."/>
            <person name="Karlsson M."/>
            <person name="Kohler A."/>
            <person name="Kues U."/>
            <person name="Lee Y.H."/>
            <person name="Lin Y.C."/>
            <person name="Lind M."/>
            <person name="Lindquist E."/>
            <person name="Lombard V."/>
            <person name="Lucas S."/>
            <person name="Lunden K."/>
            <person name="Morin E."/>
            <person name="Murat C."/>
            <person name="Park J."/>
            <person name="Raffaello T."/>
            <person name="Rouze P."/>
            <person name="Salamov A."/>
            <person name="Schmutz J."/>
            <person name="Solheim H."/>
            <person name="Stahlberg J."/>
            <person name="Velez H."/>
            <person name="de Vries R.P."/>
            <person name="Wiebenga A."/>
            <person name="Woodward S."/>
            <person name="Yakovlev I."/>
            <person name="Garbelotto M."/>
            <person name="Martin F."/>
            <person name="Grigoriev I.V."/>
            <person name="Stenlid J."/>
        </authorList>
    </citation>
    <scope>NUCLEOTIDE SEQUENCE [LARGE SCALE GENOMIC DNA]</scope>
    <source>
        <strain evidence="1 2">TC 32-1</strain>
    </source>
</reference>
<name>W4JNT3_HETIT</name>
<gene>
    <name evidence="1" type="ORF">HETIRDRAFT_430629</name>
</gene>
<dbReference type="Proteomes" id="UP000030671">
    <property type="component" value="Unassembled WGS sequence"/>
</dbReference>
<protein>
    <submittedName>
        <fullName evidence="1">Uncharacterized protein</fullName>
    </submittedName>
</protein>
<dbReference type="RefSeq" id="XP_009552592.1">
    <property type="nucleotide sequence ID" value="XM_009554297.1"/>
</dbReference>
<proteinExistence type="predicted"/>
<dbReference type="OrthoDB" id="3256662at2759"/>
<dbReference type="HOGENOM" id="CLU_576266_0_0_1"/>
<evidence type="ECO:0000313" key="2">
    <source>
        <dbReference type="Proteomes" id="UP000030671"/>
    </source>
</evidence>
<keyword evidence="2" id="KW-1185">Reference proteome</keyword>
<dbReference type="EMBL" id="KI925466">
    <property type="protein sequence ID" value="ETW75144.1"/>
    <property type="molecule type" value="Genomic_DNA"/>
</dbReference>
<sequence>MSWHPPLLASRPARETCVDAAHATHLGAKRRLGHEHVAHTIGWPLCRHSLELGCGLALCLRCVDNSHGRASLGCWFSASGTVTSPLRTDPSTGLSGCWVLGCCISSDMCVGVFSKAILGLGINSYRRRRISMPRGGPYVGDRRADACLYSSLQGRPVQAPGAQHEHGMFVVGLLSSPHRSFHPVTSRQASLLDSCRGSQKNHVDFCRAITEPPFIAKKLLEHVRCLNFHDWMPRSEESAWVNQAILKKYATVIGDFIRVQSLQLDRVTISKAFFREVVNMFGLRDVVIVNCTFEAYGLEKDALFRKKHIVPWTSIVFDTQPPTQRPPKPVPNSVPLVLPRRIRDWPSRQTLKDYLMHDNELVHHTDVSAKRALFALHYLIQSRPRATPDPQLLCRGVSKRYDHLAPHANQVAQDRSLMDAYCRTAQVREAEPMRDYAGCFEGLFEKVEITLDLRILLGLSIVLEDGLEEHINIV</sequence>